<dbReference type="SMART" id="SM01040">
    <property type="entry name" value="Bro-N"/>
    <property type="match status" value="1"/>
</dbReference>
<evidence type="ECO:0000259" key="1">
    <source>
        <dbReference type="PROSITE" id="PS51750"/>
    </source>
</evidence>
<protein>
    <submittedName>
        <fullName evidence="2">Antirepressor</fullName>
    </submittedName>
</protein>
<dbReference type="RefSeq" id="WP_200765308.1">
    <property type="nucleotide sequence ID" value="NZ_AP024085.1"/>
</dbReference>
<feature type="domain" description="Bro-N" evidence="1">
    <location>
        <begin position="1"/>
        <end position="109"/>
    </location>
</feature>
<name>A0A7I8E0S4_9FIRM</name>
<dbReference type="InterPro" id="IPR018878">
    <property type="entry name" value="ORF6C_dom"/>
</dbReference>
<dbReference type="PROSITE" id="PS51750">
    <property type="entry name" value="BRO_N"/>
    <property type="match status" value="1"/>
</dbReference>
<dbReference type="InterPro" id="IPR003497">
    <property type="entry name" value="BRO_N_domain"/>
</dbReference>
<organism evidence="2 3">
    <name type="scientific">Faecalibacillus intestinalis</name>
    <dbReference type="NCBI Taxonomy" id="1982626"/>
    <lineage>
        <taxon>Bacteria</taxon>
        <taxon>Bacillati</taxon>
        <taxon>Bacillota</taxon>
        <taxon>Erysipelotrichia</taxon>
        <taxon>Erysipelotrichales</taxon>
        <taxon>Coprobacillaceae</taxon>
        <taxon>Faecalibacillus</taxon>
    </lineage>
</organism>
<reference evidence="3" key="1">
    <citation type="submission" date="2020-09" db="EMBL/GenBank/DDBJ databases">
        <title>Complete genome sequencing of Faecalibacillus intestinalis strain 14EGH31.</title>
        <authorList>
            <person name="Sakamoto M."/>
            <person name="Murakami T."/>
            <person name="Mori H."/>
        </authorList>
    </citation>
    <scope>NUCLEOTIDE SEQUENCE [LARGE SCALE GENOMIC DNA]</scope>
    <source>
        <strain evidence="3">14EGH31</strain>
    </source>
</reference>
<dbReference type="PANTHER" id="PTHR36180">
    <property type="entry name" value="DNA-BINDING PROTEIN-RELATED-RELATED"/>
    <property type="match status" value="1"/>
</dbReference>
<accession>A0A7I8E0S4</accession>
<gene>
    <name evidence="2" type="ORF">Fi14EGH31_13750</name>
</gene>
<dbReference type="Proteomes" id="UP000593842">
    <property type="component" value="Chromosome"/>
</dbReference>
<dbReference type="Pfam" id="PF02498">
    <property type="entry name" value="Bro-N"/>
    <property type="match status" value="1"/>
</dbReference>
<dbReference type="EMBL" id="AP024085">
    <property type="protein sequence ID" value="BCL57663.1"/>
    <property type="molecule type" value="Genomic_DNA"/>
</dbReference>
<dbReference type="PANTHER" id="PTHR36180:SF2">
    <property type="entry name" value="BRO FAMILY PROTEIN"/>
    <property type="match status" value="1"/>
</dbReference>
<proteinExistence type="predicted"/>
<dbReference type="Pfam" id="PF10552">
    <property type="entry name" value="ORF6C"/>
    <property type="match status" value="1"/>
</dbReference>
<evidence type="ECO:0000313" key="3">
    <source>
        <dbReference type="Proteomes" id="UP000593842"/>
    </source>
</evidence>
<sequence length="244" mass="27615">MEELQIFNNEEFGNIRSLVIGNEPWLVGKDVARALGYGEGKSLNNAVAKHVDDEDKGVTEMMTPGGKQNVTIINESGLYALVFGSKLPSAKKFKHWVTSEVLPTLRKTGSYAKVPTDPRELLMLTIKAHEQTAQRVDVLEEKVSDLEKSTTIDSSQQYTLERIAKTTVISALGGIDSRAYQLMSRKLFSNIWRDYKKYFKLGSYRDTLKTDYENAKNYLESWSPEVNTSLKIKEYNSQLSMVLD</sequence>
<dbReference type="AlphaFoldDB" id="A0A7I8E0S4"/>
<dbReference type="GeneID" id="70579814"/>
<dbReference type="KEGG" id="fit:Fi14EGH31_13750"/>
<evidence type="ECO:0000313" key="2">
    <source>
        <dbReference type="EMBL" id="BCL57663.1"/>
    </source>
</evidence>